<evidence type="ECO:0000313" key="3">
    <source>
        <dbReference type="Proteomes" id="UP000778951"/>
    </source>
</evidence>
<feature type="signal peptide" evidence="1">
    <location>
        <begin position="1"/>
        <end position="20"/>
    </location>
</feature>
<organism evidence="2 3">
    <name type="scientific">Entomospira culicis</name>
    <dbReference type="NCBI Taxonomy" id="2719989"/>
    <lineage>
        <taxon>Bacteria</taxon>
        <taxon>Pseudomonadati</taxon>
        <taxon>Spirochaetota</taxon>
        <taxon>Spirochaetia</taxon>
        <taxon>Spirochaetales</taxon>
        <taxon>Spirochaetaceae</taxon>
        <taxon>Entomospira</taxon>
    </lineage>
</organism>
<dbReference type="EMBL" id="JAATLM010000001">
    <property type="protein sequence ID" value="NIZ69489.1"/>
    <property type="molecule type" value="Genomic_DNA"/>
</dbReference>
<dbReference type="Proteomes" id="UP000778951">
    <property type="component" value="Unassembled WGS sequence"/>
</dbReference>
<reference evidence="2" key="1">
    <citation type="submission" date="2020-03" db="EMBL/GenBank/DDBJ databases">
        <title>Spirochaetal bacteria isolated from arthropods constitute a novel genus Entomospira genus novum within the order Spirochaetales.</title>
        <authorList>
            <person name="Grana-Miraglia L."/>
            <person name="Sikutova S."/>
            <person name="Fingerle V."/>
            <person name="Sing A."/>
            <person name="Castillo-Ramirez S."/>
            <person name="Margos G."/>
            <person name="Rudolf I."/>
        </authorList>
    </citation>
    <scope>NUCLEOTIDE SEQUENCE</scope>
    <source>
        <strain evidence="2">BR149</strain>
    </source>
</reference>
<keyword evidence="3" id="KW-1185">Reference proteome</keyword>
<keyword evidence="1" id="KW-0732">Signal</keyword>
<feature type="chain" id="PRO_5036948289" evidence="1">
    <location>
        <begin position="21"/>
        <end position="201"/>
    </location>
</feature>
<accession>A0A968GFB1</accession>
<proteinExistence type="predicted"/>
<dbReference type="AlphaFoldDB" id="A0A968GFB1"/>
<protein>
    <submittedName>
        <fullName evidence="2">Uncharacterized protein</fullName>
    </submittedName>
</protein>
<dbReference type="RefSeq" id="WP_167695578.1">
    <property type="nucleotide sequence ID" value="NZ_CP118181.1"/>
</dbReference>
<evidence type="ECO:0000313" key="2">
    <source>
        <dbReference type="EMBL" id="NIZ69489.1"/>
    </source>
</evidence>
<evidence type="ECO:0000256" key="1">
    <source>
        <dbReference type="SAM" id="SignalP"/>
    </source>
</evidence>
<name>A0A968GFB1_9SPIO</name>
<comment type="caution">
    <text evidence="2">The sequence shown here is derived from an EMBL/GenBank/DDBJ whole genome shotgun (WGS) entry which is preliminary data.</text>
</comment>
<gene>
    <name evidence="2" type="ORF">HCT48_04580</name>
</gene>
<sequence>MKKMLFFFFSLALLAFSATAQEQEHEAVTEEVFVDTLVKAFHSQKKKTPAVENGTLTFNASNGISLTLRSGRLVLHAPTKSFIAAGMKADEEGSYGEFVHVNQEANTLMIAHSMAQTMDMQMIEADEIAKRLFDATQEKDSIYTVMHANNMIIVTDGVLRLGFHEKGFVIGVRLEVLHNAGISNLKKIKGAVDGECFIFKK</sequence>